<sequence>MMSELRRTPLYPAYQANSKTIDFGGWELPVHFSSIQEEHHAVRQAAGLFDVSHMGEILVEGPASKDFLQYVLTNDIELLVPNKAQYSVMCYEDGGTVDDLIVYMLEENRYLLVVNASNTAKDLEWLLTQKRDGVSIEDQSEAYMQVALQGPHAEQILQQLTDEKLSEISFFRFAYPVQLEDVEGDFLISRTGYTGEDGFEIYGPAASGQAVWELLLEKGKQFNLQPVGLGARDTLRFEANLPLYGNELSKDITPIEAGIGFAVKTNKFADFIGKETLKKQKENGTKRKLIGIEMLEKGIPRHGYPIFSGGEQIGEVTTGTKSPTLDSYIGLALVQADAAEEGSIVNVKIRKKQLQAKIVATPFYKRK</sequence>
<evidence type="ECO:0000256" key="5">
    <source>
        <dbReference type="ARBA" id="ARBA00031395"/>
    </source>
</evidence>
<dbReference type="Pfam" id="PF01571">
    <property type="entry name" value="GCV_T"/>
    <property type="match status" value="1"/>
</dbReference>
<accession>A0A268ADJ4</accession>
<dbReference type="PANTHER" id="PTHR43757">
    <property type="entry name" value="AMINOMETHYLTRANSFERASE"/>
    <property type="match status" value="1"/>
</dbReference>
<evidence type="ECO:0000256" key="2">
    <source>
        <dbReference type="ARBA" id="ARBA00012616"/>
    </source>
</evidence>
<evidence type="ECO:0000256" key="4">
    <source>
        <dbReference type="ARBA" id="ARBA00022679"/>
    </source>
</evidence>
<dbReference type="NCBIfam" id="NF001567">
    <property type="entry name" value="PRK00389.1"/>
    <property type="match status" value="1"/>
</dbReference>
<comment type="catalytic activity">
    <reaction evidence="6 7">
        <text>N(6)-[(R)-S(8)-aminomethyldihydrolipoyl]-L-lysyl-[protein] + (6S)-5,6,7,8-tetrahydrofolate = N(6)-[(R)-dihydrolipoyl]-L-lysyl-[protein] + (6R)-5,10-methylene-5,6,7,8-tetrahydrofolate + NH4(+)</text>
        <dbReference type="Rhea" id="RHEA:16945"/>
        <dbReference type="Rhea" id="RHEA-COMP:10475"/>
        <dbReference type="Rhea" id="RHEA-COMP:10492"/>
        <dbReference type="ChEBI" id="CHEBI:15636"/>
        <dbReference type="ChEBI" id="CHEBI:28938"/>
        <dbReference type="ChEBI" id="CHEBI:57453"/>
        <dbReference type="ChEBI" id="CHEBI:83100"/>
        <dbReference type="ChEBI" id="CHEBI:83143"/>
        <dbReference type="EC" id="2.1.2.10"/>
    </reaction>
</comment>
<dbReference type="EC" id="2.1.2.10" evidence="2 7"/>
<dbReference type="InterPro" id="IPR027266">
    <property type="entry name" value="TrmE/GcvT-like"/>
</dbReference>
<dbReference type="InterPro" id="IPR006222">
    <property type="entry name" value="GCVT_N"/>
</dbReference>
<evidence type="ECO:0000259" key="9">
    <source>
        <dbReference type="Pfam" id="PF01571"/>
    </source>
</evidence>
<proteinExistence type="inferred from homology"/>
<organism evidence="11 12">
    <name type="scientific">Terribacillus saccharophilus</name>
    <dbReference type="NCBI Taxonomy" id="361277"/>
    <lineage>
        <taxon>Bacteria</taxon>
        <taxon>Bacillati</taxon>
        <taxon>Bacillota</taxon>
        <taxon>Bacilli</taxon>
        <taxon>Bacillales</taxon>
        <taxon>Bacillaceae</taxon>
        <taxon>Terribacillus</taxon>
    </lineage>
</organism>
<dbReference type="PANTHER" id="PTHR43757:SF2">
    <property type="entry name" value="AMINOMETHYLTRANSFERASE, MITOCHONDRIAL"/>
    <property type="match status" value="1"/>
</dbReference>
<dbReference type="PIRSF" id="PIRSF006487">
    <property type="entry name" value="GcvT"/>
    <property type="match status" value="1"/>
</dbReference>
<keyword evidence="4 7" id="KW-0808">Transferase</keyword>
<evidence type="ECO:0000313" key="12">
    <source>
        <dbReference type="Proteomes" id="UP000216013"/>
    </source>
</evidence>
<dbReference type="InterPro" id="IPR013977">
    <property type="entry name" value="GcvT_C"/>
</dbReference>
<keyword evidence="3 7" id="KW-0032">Aminotransferase</keyword>
<comment type="caution">
    <text evidence="11">The sequence shown here is derived from an EMBL/GenBank/DDBJ whole genome shotgun (WGS) entry which is preliminary data.</text>
</comment>
<evidence type="ECO:0000256" key="1">
    <source>
        <dbReference type="ARBA" id="ARBA00008609"/>
    </source>
</evidence>
<dbReference type="Pfam" id="PF08669">
    <property type="entry name" value="GCV_T_C"/>
    <property type="match status" value="1"/>
</dbReference>
<feature type="binding site" evidence="8">
    <location>
        <position position="200"/>
    </location>
    <ligand>
        <name>substrate</name>
    </ligand>
</feature>
<dbReference type="GO" id="GO:0005960">
    <property type="term" value="C:glycine cleavage complex"/>
    <property type="evidence" value="ECO:0007669"/>
    <property type="project" value="InterPro"/>
</dbReference>
<evidence type="ECO:0000256" key="7">
    <source>
        <dbReference type="HAMAP-Rule" id="MF_00259"/>
    </source>
</evidence>
<protein>
    <recommendedName>
        <fullName evidence="2 7">Aminomethyltransferase</fullName>
        <ecNumber evidence="2 7">2.1.2.10</ecNumber>
    </recommendedName>
    <alternativeName>
        <fullName evidence="5 7">Glycine cleavage system T protein</fullName>
    </alternativeName>
</protein>
<dbReference type="Gene3D" id="2.40.30.110">
    <property type="entry name" value="Aminomethyltransferase beta-barrel domains"/>
    <property type="match status" value="1"/>
</dbReference>
<dbReference type="GO" id="GO:0004047">
    <property type="term" value="F:aminomethyltransferase activity"/>
    <property type="evidence" value="ECO:0007669"/>
    <property type="project" value="UniProtKB-UniRule"/>
</dbReference>
<dbReference type="FunFam" id="2.40.30.110:FF:000003">
    <property type="entry name" value="Aminomethyltransferase"/>
    <property type="match status" value="1"/>
</dbReference>
<dbReference type="FunFam" id="4.10.1250.10:FF:000001">
    <property type="entry name" value="Aminomethyltransferase"/>
    <property type="match status" value="1"/>
</dbReference>
<dbReference type="AlphaFoldDB" id="A0A268ADJ4"/>
<dbReference type="EMBL" id="NPBV01000003">
    <property type="protein sequence ID" value="PAD22196.1"/>
    <property type="molecule type" value="Genomic_DNA"/>
</dbReference>
<dbReference type="GO" id="GO:0019464">
    <property type="term" value="P:glycine decarboxylation via glycine cleavage system"/>
    <property type="evidence" value="ECO:0007669"/>
    <property type="project" value="UniProtKB-UniRule"/>
</dbReference>
<dbReference type="SUPFAM" id="SSF103025">
    <property type="entry name" value="Folate-binding domain"/>
    <property type="match status" value="1"/>
</dbReference>
<feature type="domain" description="GCVT N-terminal" evidence="9">
    <location>
        <begin position="16"/>
        <end position="267"/>
    </location>
</feature>
<feature type="domain" description="Aminomethyltransferase C-terminal" evidence="10">
    <location>
        <begin position="287"/>
        <end position="365"/>
    </location>
</feature>
<dbReference type="Gene3D" id="4.10.1250.10">
    <property type="entry name" value="Aminomethyltransferase fragment"/>
    <property type="match status" value="1"/>
</dbReference>
<dbReference type="GO" id="GO:0005829">
    <property type="term" value="C:cytosol"/>
    <property type="evidence" value="ECO:0007669"/>
    <property type="project" value="TreeGrafter"/>
</dbReference>
<dbReference type="InterPro" id="IPR006223">
    <property type="entry name" value="GcvT"/>
</dbReference>
<comment type="function">
    <text evidence="7">The glycine cleavage system catalyzes the degradation of glycine.</text>
</comment>
<reference evidence="11 12" key="1">
    <citation type="submission" date="2017-07" db="EMBL/GenBank/DDBJ databases">
        <title>Isolation and whole genome analysis of endospore-forming bacteria from heroin.</title>
        <authorList>
            <person name="Kalinowski J."/>
            <person name="Ahrens B."/>
            <person name="Al-Dilaimi A."/>
            <person name="Winkler A."/>
            <person name="Wibberg D."/>
            <person name="Schleenbecker U."/>
            <person name="Ruckert C."/>
            <person name="Wolfel R."/>
            <person name="Grass G."/>
        </authorList>
    </citation>
    <scope>NUCLEOTIDE SEQUENCE [LARGE SCALE GENOMIC DNA]</scope>
    <source>
        <strain evidence="11 12">7528</strain>
    </source>
</reference>
<evidence type="ECO:0000256" key="8">
    <source>
        <dbReference type="PIRSR" id="PIRSR006487-1"/>
    </source>
</evidence>
<dbReference type="InterPro" id="IPR029043">
    <property type="entry name" value="GcvT/YgfZ_C"/>
</dbReference>
<evidence type="ECO:0000259" key="10">
    <source>
        <dbReference type="Pfam" id="PF08669"/>
    </source>
</evidence>
<dbReference type="InterPro" id="IPR022903">
    <property type="entry name" value="GcvT_bac"/>
</dbReference>
<evidence type="ECO:0000256" key="3">
    <source>
        <dbReference type="ARBA" id="ARBA00022576"/>
    </source>
</evidence>
<evidence type="ECO:0000256" key="6">
    <source>
        <dbReference type="ARBA" id="ARBA00047665"/>
    </source>
</evidence>
<dbReference type="GO" id="GO:0008483">
    <property type="term" value="F:transaminase activity"/>
    <property type="evidence" value="ECO:0007669"/>
    <property type="project" value="UniProtKB-KW"/>
</dbReference>
<dbReference type="Proteomes" id="UP000216013">
    <property type="component" value="Unassembled WGS sequence"/>
</dbReference>
<dbReference type="SUPFAM" id="SSF101790">
    <property type="entry name" value="Aminomethyltransferase beta-barrel domain"/>
    <property type="match status" value="1"/>
</dbReference>
<comment type="subunit">
    <text evidence="7">The glycine cleavage system is composed of four proteins: P, T, L and H.</text>
</comment>
<dbReference type="Gene3D" id="3.30.1360.120">
    <property type="entry name" value="Probable tRNA modification gtpase trme, domain 1"/>
    <property type="match status" value="1"/>
</dbReference>
<gene>
    <name evidence="7 11" type="primary">gcvT</name>
    <name evidence="11" type="ORF">CHH64_06030</name>
</gene>
<comment type="similarity">
    <text evidence="1 7">Belongs to the GcvT family.</text>
</comment>
<dbReference type="InterPro" id="IPR028896">
    <property type="entry name" value="GcvT/YgfZ/DmdA"/>
</dbReference>
<dbReference type="NCBIfam" id="TIGR00528">
    <property type="entry name" value="gcvT"/>
    <property type="match status" value="1"/>
</dbReference>
<name>A0A268ADJ4_9BACI</name>
<dbReference type="HAMAP" id="MF_00259">
    <property type="entry name" value="GcvT"/>
    <property type="match status" value="1"/>
</dbReference>
<dbReference type="FunFam" id="3.30.70.1400:FF:000001">
    <property type="entry name" value="Aminomethyltransferase"/>
    <property type="match status" value="1"/>
</dbReference>
<dbReference type="Gene3D" id="3.30.70.1400">
    <property type="entry name" value="Aminomethyltransferase beta-barrel domains"/>
    <property type="match status" value="1"/>
</dbReference>
<evidence type="ECO:0000313" key="11">
    <source>
        <dbReference type="EMBL" id="PAD22196.1"/>
    </source>
</evidence>